<proteinExistence type="predicted"/>
<feature type="chain" id="PRO_5034378867" evidence="2">
    <location>
        <begin position="19"/>
        <end position="488"/>
    </location>
</feature>
<feature type="transmembrane region" description="Helical" evidence="1">
    <location>
        <begin position="395"/>
        <end position="416"/>
    </location>
</feature>
<keyword evidence="1" id="KW-0472">Membrane</keyword>
<organism evidence="3">
    <name type="scientific">Psilocybe cubensis</name>
    <name type="common">Psychedelic mushroom</name>
    <name type="synonym">Stropharia cubensis</name>
    <dbReference type="NCBI Taxonomy" id="181762"/>
    <lineage>
        <taxon>Eukaryota</taxon>
        <taxon>Fungi</taxon>
        <taxon>Dikarya</taxon>
        <taxon>Basidiomycota</taxon>
        <taxon>Agaricomycotina</taxon>
        <taxon>Agaricomycetes</taxon>
        <taxon>Agaricomycetidae</taxon>
        <taxon>Agaricales</taxon>
        <taxon>Agaricineae</taxon>
        <taxon>Strophariaceae</taxon>
        <taxon>Psilocybe</taxon>
    </lineage>
</organism>
<dbReference type="PANTHER" id="PTHR35043">
    <property type="entry name" value="TRANSCRIPTION FACTOR DOMAIN-CONTAINING PROTEIN"/>
    <property type="match status" value="1"/>
</dbReference>
<gene>
    <name evidence="3" type="ORF">JR316_008146</name>
</gene>
<keyword evidence="2" id="KW-0732">Signal</keyword>
<feature type="transmembrane region" description="Helical" evidence="1">
    <location>
        <begin position="363"/>
        <end position="383"/>
    </location>
</feature>
<reference evidence="3" key="1">
    <citation type="submission" date="2021-02" db="EMBL/GenBank/DDBJ databases">
        <title>Psilocybe cubensis genome.</title>
        <authorList>
            <person name="Mckernan K.J."/>
            <person name="Crawford S."/>
            <person name="Trippe A."/>
            <person name="Kane L.T."/>
            <person name="Mclaughlin S."/>
        </authorList>
    </citation>
    <scope>NUCLEOTIDE SEQUENCE [LARGE SCALE GENOMIC DNA]</scope>
    <source>
        <strain evidence="3">MGC-MH-2018</strain>
    </source>
</reference>
<dbReference type="AlphaFoldDB" id="A0A8H7XQS3"/>
<feature type="transmembrane region" description="Helical" evidence="1">
    <location>
        <begin position="218"/>
        <end position="236"/>
    </location>
</feature>
<dbReference type="EMBL" id="JAFIQS010000008">
    <property type="protein sequence ID" value="KAG5166075.1"/>
    <property type="molecule type" value="Genomic_DNA"/>
</dbReference>
<evidence type="ECO:0000256" key="2">
    <source>
        <dbReference type="SAM" id="SignalP"/>
    </source>
</evidence>
<dbReference type="PANTHER" id="PTHR35043:SF7">
    <property type="entry name" value="TRANSCRIPTION FACTOR DOMAIN-CONTAINING PROTEIN"/>
    <property type="match status" value="1"/>
</dbReference>
<feature type="signal peptide" evidence="2">
    <location>
        <begin position="1"/>
        <end position="18"/>
    </location>
</feature>
<sequence>MIFFILLVSYLSRDPTKAFPLQAHARELTLRDTTSASVTCACQDQRSIWDIIWSCFATIFACSWVAVHPDIPEPGEGWWRSTFRRLEYMLWTIVTPEMMILWAARQWFGARTLLHLKDINNIDSVYVDHGWTLTHAHFLQMGGFTLFDGQRPMGVLSHKHLSHLLREGKVRFPDISVKEIEDRSKSDGLAKFLVIGQTTWFILQVITRKVQGLGTTKLEISSLAFAAINATVYFFWWNKPYDVRTSVPVYLLKPTDEPGKEDPMSEYLTIQINETVITKEKSHQGKFSDTEDMARVRQPVFSRNVLRKLVSWPIAALMYVSKCLHNMSENFPEFHHFQHRKGPEAEGIKKVPKFYAILGDYDMHVNLVVSIIGVVFGSIHCAAWSFRFPSSVELILWRVASLLITCIPASFLVVVFSVDGVLKAPTDPYKRGWKGFIRVHISPFMFAVLLPMYGLARAILITESLITLRDLPSSAFSIVSWTTFIPHI</sequence>
<accession>A0A8H7XQS3</accession>
<name>A0A8H7XQS3_PSICU</name>
<keyword evidence="1" id="KW-0812">Transmembrane</keyword>
<protein>
    <submittedName>
        <fullName evidence="3">Uncharacterized protein</fullName>
    </submittedName>
</protein>
<feature type="transmembrane region" description="Helical" evidence="1">
    <location>
        <begin position="436"/>
        <end position="456"/>
    </location>
</feature>
<keyword evidence="1" id="KW-1133">Transmembrane helix</keyword>
<evidence type="ECO:0000313" key="3">
    <source>
        <dbReference type="EMBL" id="KAG5166075.1"/>
    </source>
</evidence>
<comment type="caution">
    <text evidence="3">The sequence shown here is derived from an EMBL/GenBank/DDBJ whole genome shotgun (WGS) entry which is preliminary data.</text>
</comment>
<evidence type="ECO:0000256" key="1">
    <source>
        <dbReference type="SAM" id="Phobius"/>
    </source>
</evidence>